<dbReference type="GO" id="GO:0016020">
    <property type="term" value="C:membrane"/>
    <property type="evidence" value="ECO:0007669"/>
    <property type="project" value="TreeGrafter"/>
</dbReference>
<accession>A0A517RAH3</accession>
<dbReference type="CDD" id="cd09604">
    <property type="entry name" value="M1_APN_like"/>
    <property type="match status" value="1"/>
</dbReference>
<keyword evidence="4" id="KW-1185">Reference proteome</keyword>
<feature type="domain" description="Peptidase M1 membrane alanine aminopeptidase" evidence="2">
    <location>
        <begin position="388"/>
        <end position="582"/>
    </location>
</feature>
<feature type="region of interest" description="Disordered" evidence="1">
    <location>
        <begin position="766"/>
        <end position="801"/>
    </location>
</feature>
<dbReference type="InterPro" id="IPR014782">
    <property type="entry name" value="Peptidase_M1_dom"/>
</dbReference>
<dbReference type="Pfam" id="PF01433">
    <property type="entry name" value="Peptidase_M1"/>
    <property type="match status" value="1"/>
</dbReference>
<sequence length="801" mass="93064">MNFMKTNCRTLVQWTPFTSLLCWALLLTSGSLVYGQAVSNGKFKQEDKFRQLDEVLPTPNGFRNASGAPGEKYWQQQADYEIDVELDDKLQKIIGSEKITYTNRSPDTLSYLWLQLDTNILSFDSDAHLTGTSSPLGKVGYKSMKQLLAKESFDGSMKIEAVRDAKGEPLPYTVIKTMMRIDLPRPLASGESTQFSVSWSYLINDSQSRPARTGYEYFKEDKNFLYEIAHWFPRMVAYTDNTGWQHKQFLGRGEFTLEFGNYLVRITVPDDHVVAATGLLQNPEKVLTAEQQKRLKQAETAQKPMFVITPEEAKKNESSKPTGKKTWEFKAENVRDFAFASSRKFIWDAQGHQLPGKKGPVMAMSFYPNEGEPLWSKYSTHAIIHTLNVFSKYTFPYPYPVAISVNGPVGGMEYPMICFNGPRPEKDGTYSKRTKYGLISVIIHEVGHNYFPMIVNSDERQWTWMDEGITTFLQFLTEQEWEPDYPSRRGEPRDMVNYMKSGYQVPIMTNSESILQFGNNAYGKPATALNVLRETVLGRELFDYAFKEYTRRWMFKRPTPADFFRTMEDASGVDLDWFWRGWFYTTDHTDIAVENVRQYQMETGDPYVDKVRRKKKRDEEPESLSKIRNKKLPKRTDKFPELKDFYNEYDDLDVTDADRKKFEAHLKQLDADEKKLLETQHYFYLVDLKNHGGLVMPVILKLTFDDDSTQMLRIPAEIWRWNNQSVSKLILTEKPLKSLTLDPHRETADTQLSNNEFPRTIGKSFFQLEKSKKSKNEMQKQQKEKEKSKASEDEDKQQDKK</sequence>
<dbReference type="Gene3D" id="1.10.390.10">
    <property type="entry name" value="Neutral Protease Domain 2"/>
    <property type="match status" value="1"/>
</dbReference>
<dbReference type="Proteomes" id="UP000317171">
    <property type="component" value="Chromosome"/>
</dbReference>
<dbReference type="InterPro" id="IPR050344">
    <property type="entry name" value="Peptidase_M1_aminopeptidases"/>
</dbReference>
<protein>
    <submittedName>
        <fullName evidence="3">Aminopeptidase N</fullName>
        <ecNumber evidence="3">3.4.11.2</ecNumber>
    </submittedName>
</protein>
<feature type="compositionally biased region" description="Basic and acidic residues" evidence="1">
    <location>
        <begin position="769"/>
        <end position="801"/>
    </location>
</feature>
<evidence type="ECO:0000313" key="3">
    <source>
        <dbReference type="EMBL" id="QDT40894.1"/>
    </source>
</evidence>
<dbReference type="PANTHER" id="PTHR11533">
    <property type="entry name" value="PROTEASE M1 ZINC METALLOPROTEASE"/>
    <property type="match status" value="1"/>
</dbReference>
<keyword evidence="3" id="KW-0645">Protease</keyword>
<keyword evidence="3" id="KW-0378">Hydrolase</keyword>
<dbReference type="InterPro" id="IPR027268">
    <property type="entry name" value="Peptidase_M4/M1_CTD_sf"/>
</dbReference>
<keyword evidence="3" id="KW-0031">Aminopeptidase</keyword>
<dbReference type="GO" id="GO:0016285">
    <property type="term" value="F:alanyl aminopeptidase activity"/>
    <property type="evidence" value="ECO:0007669"/>
    <property type="project" value="UniProtKB-EC"/>
</dbReference>
<dbReference type="GO" id="GO:0042277">
    <property type="term" value="F:peptide binding"/>
    <property type="evidence" value="ECO:0007669"/>
    <property type="project" value="TreeGrafter"/>
</dbReference>
<dbReference type="SUPFAM" id="SSF55486">
    <property type="entry name" value="Metalloproteases ('zincins'), catalytic domain"/>
    <property type="match status" value="1"/>
</dbReference>
<dbReference type="KEGG" id="gaz:Pan241w_09530"/>
<dbReference type="GO" id="GO:0005737">
    <property type="term" value="C:cytoplasm"/>
    <property type="evidence" value="ECO:0007669"/>
    <property type="project" value="TreeGrafter"/>
</dbReference>
<name>A0A517RAH3_9PLAN</name>
<dbReference type="AlphaFoldDB" id="A0A517RAH3"/>
<dbReference type="PANTHER" id="PTHR11533:SF174">
    <property type="entry name" value="PUROMYCIN-SENSITIVE AMINOPEPTIDASE-RELATED"/>
    <property type="match status" value="1"/>
</dbReference>
<gene>
    <name evidence="3" type="primary">pepN</name>
    <name evidence="3" type="ORF">Pan241w_09530</name>
</gene>
<dbReference type="GO" id="GO:0070006">
    <property type="term" value="F:metalloaminopeptidase activity"/>
    <property type="evidence" value="ECO:0007669"/>
    <property type="project" value="TreeGrafter"/>
</dbReference>
<dbReference type="EC" id="3.4.11.2" evidence="3"/>
<dbReference type="GO" id="GO:0005615">
    <property type="term" value="C:extracellular space"/>
    <property type="evidence" value="ECO:0007669"/>
    <property type="project" value="TreeGrafter"/>
</dbReference>
<evidence type="ECO:0000256" key="1">
    <source>
        <dbReference type="SAM" id="MobiDB-lite"/>
    </source>
</evidence>
<organism evidence="3 4">
    <name type="scientific">Gimesia alba</name>
    <dbReference type="NCBI Taxonomy" id="2527973"/>
    <lineage>
        <taxon>Bacteria</taxon>
        <taxon>Pseudomonadati</taxon>
        <taxon>Planctomycetota</taxon>
        <taxon>Planctomycetia</taxon>
        <taxon>Planctomycetales</taxon>
        <taxon>Planctomycetaceae</taxon>
        <taxon>Gimesia</taxon>
    </lineage>
</organism>
<proteinExistence type="predicted"/>
<evidence type="ECO:0000313" key="4">
    <source>
        <dbReference type="Proteomes" id="UP000317171"/>
    </source>
</evidence>
<reference evidence="3 4" key="1">
    <citation type="submission" date="2019-02" db="EMBL/GenBank/DDBJ databases">
        <title>Deep-cultivation of Planctomycetes and their phenomic and genomic characterization uncovers novel biology.</title>
        <authorList>
            <person name="Wiegand S."/>
            <person name="Jogler M."/>
            <person name="Boedeker C."/>
            <person name="Pinto D."/>
            <person name="Vollmers J."/>
            <person name="Rivas-Marin E."/>
            <person name="Kohn T."/>
            <person name="Peeters S.H."/>
            <person name="Heuer A."/>
            <person name="Rast P."/>
            <person name="Oberbeckmann S."/>
            <person name="Bunk B."/>
            <person name="Jeske O."/>
            <person name="Meyerdierks A."/>
            <person name="Storesund J.E."/>
            <person name="Kallscheuer N."/>
            <person name="Luecker S."/>
            <person name="Lage O.M."/>
            <person name="Pohl T."/>
            <person name="Merkel B.J."/>
            <person name="Hornburger P."/>
            <person name="Mueller R.-W."/>
            <person name="Bruemmer F."/>
            <person name="Labrenz M."/>
            <person name="Spormann A.M."/>
            <person name="Op den Camp H."/>
            <person name="Overmann J."/>
            <person name="Amann R."/>
            <person name="Jetten M.S.M."/>
            <person name="Mascher T."/>
            <person name="Medema M.H."/>
            <person name="Devos D.P."/>
            <person name="Kaster A.-K."/>
            <person name="Ovreas L."/>
            <person name="Rohde M."/>
            <person name="Galperin M.Y."/>
            <person name="Jogler C."/>
        </authorList>
    </citation>
    <scope>NUCLEOTIDE SEQUENCE [LARGE SCALE GENOMIC DNA]</scope>
    <source>
        <strain evidence="3 4">Pan241w</strain>
    </source>
</reference>
<evidence type="ECO:0000259" key="2">
    <source>
        <dbReference type="Pfam" id="PF01433"/>
    </source>
</evidence>
<dbReference type="GO" id="GO:0043171">
    <property type="term" value="P:peptide catabolic process"/>
    <property type="evidence" value="ECO:0007669"/>
    <property type="project" value="TreeGrafter"/>
</dbReference>
<dbReference type="EMBL" id="CP036269">
    <property type="protein sequence ID" value="QDT40894.1"/>
    <property type="molecule type" value="Genomic_DNA"/>
</dbReference>
<dbReference type="RefSeq" id="WP_232107460.1">
    <property type="nucleotide sequence ID" value="NZ_CP036269.1"/>
</dbReference>
<dbReference type="GO" id="GO:0008270">
    <property type="term" value="F:zinc ion binding"/>
    <property type="evidence" value="ECO:0007669"/>
    <property type="project" value="InterPro"/>
</dbReference>